<proteinExistence type="predicted"/>
<protein>
    <submittedName>
        <fullName evidence="10">Response regulator transcription factor</fullName>
    </submittedName>
</protein>
<gene>
    <name evidence="10" type="ORF">ACFYM3_40640</name>
</gene>
<keyword evidence="2" id="KW-0902">Two-component regulatory system</keyword>
<dbReference type="InterPro" id="IPR039420">
    <property type="entry name" value="WalR-like"/>
</dbReference>
<dbReference type="Pfam" id="PF00486">
    <property type="entry name" value="Trans_reg_C"/>
    <property type="match status" value="1"/>
</dbReference>
<evidence type="ECO:0000256" key="3">
    <source>
        <dbReference type="ARBA" id="ARBA00023015"/>
    </source>
</evidence>
<dbReference type="PROSITE" id="PS51755">
    <property type="entry name" value="OMPR_PHOB"/>
    <property type="match status" value="1"/>
</dbReference>
<keyword evidence="5" id="KW-0804">Transcription</keyword>
<dbReference type="SMART" id="SM00448">
    <property type="entry name" value="REC"/>
    <property type="match status" value="1"/>
</dbReference>
<evidence type="ECO:0000259" key="8">
    <source>
        <dbReference type="PROSITE" id="PS50110"/>
    </source>
</evidence>
<dbReference type="Gene3D" id="3.40.50.2300">
    <property type="match status" value="1"/>
</dbReference>
<keyword evidence="3" id="KW-0805">Transcription regulation</keyword>
<feature type="domain" description="OmpR/PhoB-type" evidence="9">
    <location>
        <begin position="123"/>
        <end position="223"/>
    </location>
</feature>
<evidence type="ECO:0000256" key="6">
    <source>
        <dbReference type="PROSITE-ProRule" id="PRU00169"/>
    </source>
</evidence>
<dbReference type="SMART" id="SM00862">
    <property type="entry name" value="Trans_reg_C"/>
    <property type="match status" value="1"/>
</dbReference>
<keyword evidence="4 7" id="KW-0238">DNA-binding</keyword>
<reference evidence="10 11" key="1">
    <citation type="submission" date="2024-10" db="EMBL/GenBank/DDBJ databases">
        <title>The Natural Products Discovery Center: Release of the First 8490 Sequenced Strains for Exploring Actinobacteria Biosynthetic Diversity.</title>
        <authorList>
            <person name="Kalkreuter E."/>
            <person name="Kautsar S.A."/>
            <person name="Yang D."/>
            <person name="Bader C.D."/>
            <person name="Teijaro C.N."/>
            <person name="Fluegel L."/>
            <person name="Davis C.M."/>
            <person name="Simpson J.R."/>
            <person name="Lauterbach L."/>
            <person name="Steele A.D."/>
            <person name="Gui C."/>
            <person name="Meng S."/>
            <person name="Li G."/>
            <person name="Viehrig K."/>
            <person name="Ye F."/>
            <person name="Su P."/>
            <person name="Kiefer A.F."/>
            <person name="Nichols A."/>
            <person name="Cepeda A.J."/>
            <person name="Yan W."/>
            <person name="Fan B."/>
            <person name="Jiang Y."/>
            <person name="Adhikari A."/>
            <person name="Zheng C.-J."/>
            <person name="Schuster L."/>
            <person name="Cowan T.M."/>
            <person name="Smanski M.J."/>
            <person name="Chevrette M.G."/>
            <person name="De Carvalho L.P.S."/>
            <person name="Shen B."/>
        </authorList>
    </citation>
    <scope>NUCLEOTIDE SEQUENCE [LARGE SCALE GENOMIC DNA]</scope>
    <source>
        <strain evidence="10 11">NPDC007066</strain>
    </source>
</reference>
<evidence type="ECO:0000313" key="11">
    <source>
        <dbReference type="Proteomes" id="UP001601288"/>
    </source>
</evidence>
<comment type="caution">
    <text evidence="6">Lacks conserved residue(s) required for the propagation of feature annotation.</text>
</comment>
<dbReference type="Proteomes" id="UP001601288">
    <property type="component" value="Unassembled WGS sequence"/>
</dbReference>
<dbReference type="InterPro" id="IPR011006">
    <property type="entry name" value="CheY-like_superfamily"/>
</dbReference>
<evidence type="ECO:0000259" key="9">
    <source>
        <dbReference type="PROSITE" id="PS51755"/>
    </source>
</evidence>
<evidence type="ECO:0000256" key="1">
    <source>
        <dbReference type="ARBA" id="ARBA00022553"/>
    </source>
</evidence>
<evidence type="ECO:0000256" key="5">
    <source>
        <dbReference type="ARBA" id="ARBA00023163"/>
    </source>
</evidence>
<feature type="DNA-binding region" description="OmpR/PhoB-type" evidence="7">
    <location>
        <begin position="123"/>
        <end position="223"/>
    </location>
</feature>
<sequence length="229" mass="25077">MLVVEDSEVFAESLTGDLRRHGYDVVSVSTGARALEAFTSVQLVLLALELSDMDGLEVCRRIRTAGDTPVIALTSQGDELNRVLGLQAGADDCLRKPYGVRELMARIEAVMRRVRPRADPGSQEVISYGSLTINPSLREIRLDGEPIEVTRKEFDLLHYLASNPGAVITRQRLMAELWGNPVAHSMGPKASRTVDTHISTLRSKLGSSSWILTVRGVGFRFASGECAVR</sequence>
<dbReference type="PROSITE" id="PS50110">
    <property type="entry name" value="RESPONSE_REGULATORY"/>
    <property type="match status" value="1"/>
</dbReference>
<comment type="caution">
    <text evidence="10">The sequence shown here is derived from an EMBL/GenBank/DDBJ whole genome shotgun (WGS) entry which is preliminary data.</text>
</comment>
<keyword evidence="11" id="KW-1185">Reference proteome</keyword>
<dbReference type="CDD" id="cd00383">
    <property type="entry name" value="trans_reg_C"/>
    <property type="match status" value="1"/>
</dbReference>
<evidence type="ECO:0000256" key="7">
    <source>
        <dbReference type="PROSITE-ProRule" id="PRU01091"/>
    </source>
</evidence>
<dbReference type="PANTHER" id="PTHR48111">
    <property type="entry name" value="REGULATOR OF RPOS"/>
    <property type="match status" value="1"/>
</dbReference>
<evidence type="ECO:0000313" key="10">
    <source>
        <dbReference type="EMBL" id="MFE9230776.1"/>
    </source>
</evidence>
<dbReference type="EMBL" id="JBIAFP010000039">
    <property type="protein sequence ID" value="MFE9230776.1"/>
    <property type="molecule type" value="Genomic_DNA"/>
</dbReference>
<dbReference type="InterPro" id="IPR001867">
    <property type="entry name" value="OmpR/PhoB-type_DNA-bd"/>
</dbReference>
<dbReference type="Gene3D" id="1.10.10.10">
    <property type="entry name" value="Winged helix-like DNA-binding domain superfamily/Winged helix DNA-binding domain"/>
    <property type="match status" value="1"/>
</dbReference>
<dbReference type="PANTHER" id="PTHR48111:SF1">
    <property type="entry name" value="TWO-COMPONENT RESPONSE REGULATOR ORR33"/>
    <property type="match status" value="1"/>
</dbReference>
<evidence type="ECO:0000256" key="2">
    <source>
        <dbReference type="ARBA" id="ARBA00023012"/>
    </source>
</evidence>
<evidence type="ECO:0000256" key="4">
    <source>
        <dbReference type="ARBA" id="ARBA00023125"/>
    </source>
</evidence>
<dbReference type="InterPro" id="IPR036388">
    <property type="entry name" value="WH-like_DNA-bd_sf"/>
</dbReference>
<name>A0ABW6LRJ6_9ACTN</name>
<keyword evidence="1" id="KW-0597">Phosphoprotein</keyword>
<accession>A0ABW6LRJ6</accession>
<dbReference type="RefSeq" id="WP_358291352.1">
    <property type="nucleotide sequence ID" value="NZ_JBEYGJ010000049.1"/>
</dbReference>
<dbReference type="Pfam" id="PF00072">
    <property type="entry name" value="Response_reg"/>
    <property type="match status" value="1"/>
</dbReference>
<dbReference type="SUPFAM" id="SSF52172">
    <property type="entry name" value="CheY-like"/>
    <property type="match status" value="1"/>
</dbReference>
<organism evidence="10 11">
    <name type="scientific">Streptomyces massasporeus</name>
    <dbReference type="NCBI Taxonomy" id="67324"/>
    <lineage>
        <taxon>Bacteria</taxon>
        <taxon>Bacillati</taxon>
        <taxon>Actinomycetota</taxon>
        <taxon>Actinomycetes</taxon>
        <taxon>Kitasatosporales</taxon>
        <taxon>Streptomycetaceae</taxon>
        <taxon>Streptomyces</taxon>
    </lineage>
</organism>
<dbReference type="InterPro" id="IPR001789">
    <property type="entry name" value="Sig_transdc_resp-reg_receiver"/>
</dbReference>
<feature type="domain" description="Response regulatory" evidence="8">
    <location>
        <begin position="1"/>
        <end position="111"/>
    </location>
</feature>
<dbReference type="Gene3D" id="6.10.250.690">
    <property type="match status" value="1"/>
</dbReference>